<evidence type="ECO:0000256" key="1">
    <source>
        <dbReference type="SAM" id="MobiDB-lite"/>
    </source>
</evidence>
<evidence type="ECO:0000313" key="3">
    <source>
        <dbReference type="Proteomes" id="UP000828390"/>
    </source>
</evidence>
<keyword evidence="3" id="KW-1185">Reference proteome</keyword>
<reference evidence="2" key="1">
    <citation type="journal article" date="2019" name="bioRxiv">
        <title>The Genome of the Zebra Mussel, Dreissena polymorpha: A Resource for Invasive Species Research.</title>
        <authorList>
            <person name="McCartney M.A."/>
            <person name="Auch B."/>
            <person name="Kono T."/>
            <person name="Mallez S."/>
            <person name="Zhang Y."/>
            <person name="Obille A."/>
            <person name="Becker A."/>
            <person name="Abrahante J.E."/>
            <person name="Garbe J."/>
            <person name="Badalamenti J.P."/>
            <person name="Herman A."/>
            <person name="Mangelson H."/>
            <person name="Liachko I."/>
            <person name="Sullivan S."/>
            <person name="Sone E.D."/>
            <person name="Koren S."/>
            <person name="Silverstein K.A.T."/>
            <person name="Beckman K.B."/>
            <person name="Gohl D.M."/>
        </authorList>
    </citation>
    <scope>NUCLEOTIDE SEQUENCE</scope>
    <source>
        <strain evidence="2">Duluth1</strain>
        <tissue evidence="2">Whole animal</tissue>
    </source>
</reference>
<organism evidence="2 3">
    <name type="scientific">Dreissena polymorpha</name>
    <name type="common">Zebra mussel</name>
    <name type="synonym">Mytilus polymorpha</name>
    <dbReference type="NCBI Taxonomy" id="45954"/>
    <lineage>
        <taxon>Eukaryota</taxon>
        <taxon>Metazoa</taxon>
        <taxon>Spiralia</taxon>
        <taxon>Lophotrochozoa</taxon>
        <taxon>Mollusca</taxon>
        <taxon>Bivalvia</taxon>
        <taxon>Autobranchia</taxon>
        <taxon>Heteroconchia</taxon>
        <taxon>Euheterodonta</taxon>
        <taxon>Imparidentia</taxon>
        <taxon>Neoheterodontei</taxon>
        <taxon>Myida</taxon>
        <taxon>Dreissenoidea</taxon>
        <taxon>Dreissenidae</taxon>
        <taxon>Dreissena</taxon>
    </lineage>
</organism>
<comment type="caution">
    <text evidence="2">The sequence shown here is derived from an EMBL/GenBank/DDBJ whole genome shotgun (WGS) entry which is preliminary data.</text>
</comment>
<protein>
    <submittedName>
        <fullName evidence="2">Uncharacterized protein</fullName>
    </submittedName>
</protein>
<proteinExistence type="predicted"/>
<name>A0A9D4MZ34_DREPO</name>
<evidence type="ECO:0000313" key="2">
    <source>
        <dbReference type="EMBL" id="KAH3884621.1"/>
    </source>
</evidence>
<reference evidence="2" key="2">
    <citation type="submission" date="2020-11" db="EMBL/GenBank/DDBJ databases">
        <authorList>
            <person name="McCartney M.A."/>
            <person name="Auch B."/>
            <person name="Kono T."/>
            <person name="Mallez S."/>
            <person name="Becker A."/>
            <person name="Gohl D.M."/>
            <person name="Silverstein K.A.T."/>
            <person name="Koren S."/>
            <person name="Bechman K.B."/>
            <person name="Herman A."/>
            <person name="Abrahante J.E."/>
            <person name="Garbe J."/>
        </authorList>
    </citation>
    <scope>NUCLEOTIDE SEQUENCE</scope>
    <source>
        <strain evidence="2">Duluth1</strain>
        <tissue evidence="2">Whole animal</tissue>
    </source>
</reference>
<sequence length="98" mass="10851">MVLAQRLREISRLSHSATPKYAHESDGETGAAAAVSLTSEPTVASRATRRDDTSHLFFSYIPSHPSYRETVPQTRTEGRTADAKTISLLLRQGKQCFM</sequence>
<gene>
    <name evidence="2" type="ORF">DPMN_008604</name>
</gene>
<dbReference type="Proteomes" id="UP000828390">
    <property type="component" value="Unassembled WGS sequence"/>
</dbReference>
<dbReference type="AlphaFoldDB" id="A0A9D4MZ34"/>
<dbReference type="EMBL" id="JAIWYP010000001">
    <property type="protein sequence ID" value="KAH3884621.1"/>
    <property type="molecule type" value="Genomic_DNA"/>
</dbReference>
<feature type="region of interest" description="Disordered" evidence="1">
    <location>
        <begin position="15"/>
        <end position="49"/>
    </location>
</feature>
<accession>A0A9D4MZ34</accession>